<dbReference type="GO" id="GO:0008270">
    <property type="term" value="F:zinc ion binding"/>
    <property type="evidence" value="ECO:0007669"/>
    <property type="project" value="InterPro"/>
</dbReference>
<dbReference type="Proteomes" id="UP001150879">
    <property type="component" value="Unassembled WGS sequence"/>
</dbReference>
<evidence type="ECO:0000256" key="1">
    <source>
        <dbReference type="ARBA" id="ARBA00004123"/>
    </source>
</evidence>
<reference evidence="7" key="2">
    <citation type="journal article" date="2023" name="IMA Fungus">
        <title>Comparative genomic study of the Penicillium genus elucidates a diverse pangenome and 15 lateral gene transfer events.</title>
        <authorList>
            <person name="Petersen C."/>
            <person name="Sorensen T."/>
            <person name="Nielsen M.R."/>
            <person name="Sondergaard T.E."/>
            <person name="Sorensen J.L."/>
            <person name="Fitzpatrick D.A."/>
            <person name="Frisvad J.C."/>
            <person name="Nielsen K.L."/>
        </authorList>
    </citation>
    <scope>NUCLEOTIDE SEQUENCE</scope>
    <source>
        <strain evidence="7">IBT 16849</strain>
    </source>
</reference>
<protein>
    <submittedName>
        <fullName evidence="7">Transcription factor</fullName>
    </submittedName>
</protein>
<feature type="domain" description="Xylanolytic transcriptional activator regulatory" evidence="6">
    <location>
        <begin position="133"/>
        <end position="305"/>
    </location>
</feature>
<comment type="caution">
    <text evidence="7">The sequence shown here is derived from an EMBL/GenBank/DDBJ whole genome shotgun (WGS) entry which is preliminary data.</text>
</comment>
<evidence type="ECO:0000256" key="5">
    <source>
        <dbReference type="ARBA" id="ARBA00023242"/>
    </source>
</evidence>
<dbReference type="PANTHER" id="PTHR47338:SF5">
    <property type="entry name" value="ZN(II)2CYS6 TRANSCRIPTION FACTOR (EUROFUNG)"/>
    <property type="match status" value="1"/>
</dbReference>
<evidence type="ECO:0000256" key="4">
    <source>
        <dbReference type="ARBA" id="ARBA00023163"/>
    </source>
</evidence>
<dbReference type="GO" id="GO:0006351">
    <property type="term" value="P:DNA-templated transcription"/>
    <property type="evidence" value="ECO:0007669"/>
    <property type="project" value="InterPro"/>
</dbReference>
<dbReference type="EMBL" id="JAPQKP010000005">
    <property type="protein sequence ID" value="KAJ5189258.1"/>
    <property type="molecule type" value="Genomic_DNA"/>
</dbReference>
<evidence type="ECO:0000256" key="2">
    <source>
        <dbReference type="ARBA" id="ARBA00022723"/>
    </source>
</evidence>
<dbReference type="AlphaFoldDB" id="A0A9W9J3F1"/>
<dbReference type="InterPro" id="IPR007219">
    <property type="entry name" value="XnlR_reg_dom"/>
</dbReference>
<dbReference type="InterPro" id="IPR050815">
    <property type="entry name" value="TF_fung"/>
</dbReference>
<dbReference type="GO" id="GO:0000981">
    <property type="term" value="F:DNA-binding transcription factor activity, RNA polymerase II-specific"/>
    <property type="evidence" value="ECO:0007669"/>
    <property type="project" value="InterPro"/>
</dbReference>
<keyword evidence="3" id="KW-0805">Transcription regulation</keyword>
<gene>
    <name evidence="7" type="ORF">N7472_008272</name>
</gene>
<evidence type="ECO:0000259" key="6">
    <source>
        <dbReference type="Pfam" id="PF04082"/>
    </source>
</evidence>
<reference evidence="7" key="1">
    <citation type="submission" date="2022-11" db="EMBL/GenBank/DDBJ databases">
        <authorList>
            <person name="Petersen C."/>
        </authorList>
    </citation>
    <scope>NUCLEOTIDE SEQUENCE</scope>
    <source>
        <strain evidence="7">IBT 16849</strain>
    </source>
</reference>
<accession>A0A9W9J3F1</accession>
<evidence type="ECO:0000313" key="8">
    <source>
        <dbReference type="Proteomes" id="UP001150879"/>
    </source>
</evidence>
<keyword evidence="8" id="KW-1185">Reference proteome</keyword>
<keyword evidence="4" id="KW-0804">Transcription</keyword>
<evidence type="ECO:0000256" key="3">
    <source>
        <dbReference type="ARBA" id="ARBA00023015"/>
    </source>
</evidence>
<sequence>MGKPKGDRGPRRAPSSLGQVFYLIKSDTLQSLVEGGNASALPYSPPTQTYATLFDGDEWDSFGTELPSNFQPETNGDAQNYSQRPDSNLLPSIITPAQQEFPPNSITSKESHIRHIPDQTALSMDAEGKDTLLHLYFEHIQPVFPMFRKSLFYDDLSANMIPPALLLSMFAVSSRFAGTSCYADSGSSTQPQEYFDAAYKGFRQEMDRNRPVELNDVKAACLLALFDYTSAPSRRAWLLVRDAMSLALAARLHEIDSLDSLLDFSDPEKEERRFVWWTVWKVDCTVNVSTVTPFGIDCRMIGTALVSTTVQNFTANALGPIVPVIPEMDPVKSWSSILGPNLQDTGDGFNTHLYAVSLLRAVSECQQRLNAKLCPEEISRADTLNRILSSLHLILPDYFFSPTKRLMEQEHAHRLRLETNIMLNTARLILHEPTRQIVTAMDVSSDSTSTSLKSWKESIGFARNIASLFDHWQFSYSAYADPVISCALWHAYCGLRLYGMSGLDESGSSFSSPAAISLDKLRLSLESFTPWWPIARVLRDSLQALPARNWSFVDIGKLVSLITLSRKAFNPYRSDSEKVDVTFLLGYQ</sequence>
<dbReference type="GO" id="GO:0003677">
    <property type="term" value="F:DNA binding"/>
    <property type="evidence" value="ECO:0007669"/>
    <property type="project" value="InterPro"/>
</dbReference>
<name>A0A9W9J3F1_9EURO</name>
<proteinExistence type="predicted"/>
<dbReference type="CDD" id="cd12148">
    <property type="entry name" value="fungal_TF_MHR"/>
    <property type="match status" value="1"/>
</dbReference>
<dbReference type="Pfam" id="PF04082">
    <property type="entry name" value="Fungal_trans"/>
    <property type="match status" value="1"/>
</dbReference>
<evidence type="ECO:0000313" key="7">
    <source>
        <dbReference type="EMBL" id="KAJ5189258.1"/>
    </source>
</evidence>
<dbReference type="OrthoDB" id="3362851at2759"/>
<dbReference type="PANTHER" id="PTHR47338">
    <property type="entry name" value="ZN(II)2CYS6 TRANSCRIPTION FACTOR (EUROFUNG)-RELATED"/>
    <property type="match status" value="1"/>
</dbReference>
<comment type="subcellular location">
    <subcellularLocation>
        <location evidence="1">Nucleus</location>
    </subcellularLocation>
</comment>
<keyword evidence="2" id="KW-0479">Metal-binding</keyword>
<dbReference type="GO" id="GO:0005634">
    <property type="term" value="C:nucleus"/>
    <property type="evidence" value="ECO:0007669"/>
    <property type="project" value="UniProtKB-SubCell"/>
</dbReference>
<organism evidence="7 8">
    <name type="scientific">Penicillium cf. griseofulvum</name>
    <dbReference type="NCBI Taxonomy" id="2972120"/>
    <lineage>
        <taxon>Eukaryota</taxon>
        <taxon>Fungi</taxon>
        <taxon>Dikarya</taxon>
        <taxon>Ascomycota</taxon>
        <taxon>Pezizomycotina</taxon>
        <taxon>Eurotiomycetes</taxon>
        <taxon>Eurotiomycetidae</taxon>
        <taxon>Eurotiales</taxon>
        <taxon>Aspergillaceae</taxon>
        <taxon>Penicillium</taxon>
    </lineage>
</organism>
<keyword evidence="5" id="KW-0539">Nucleus</keyword>